<proteinExistence type="predicted"/>
<dbReference type="Proteomes" id="UP000299102">
    <property type="component" value="Unassembled WGS sequence"/>
</dbReference>
<accession>A0A4C1XFN5</accession>
<organism evidence="1 2">
    <name type="scientific">Eumeta variegata</name>
    <name type="common">Bagworm moth</name>
    <name type="synonym">Eumeta japonica</name>
    <dbReference type="NCBI Taxonomy" id="151549"/>
    <lineage>
        <taxon>Eukaryota</taxon>
        <taxon>Metazoa</taxon>
        <taxon>Ecdysozoa</taxon>
        <taxon>Arthropoda</taxon>
        <taxon>Hexapoda</taxon>
        <taxon>Insecta</taxon>
        <taxon>Pterygota</taxon>
        <taxon>Neoptera</taxon>
        <taxon>Endopterygota</taxon>
        <taxon>Lepidoptera</taxon>
        <taxon>Glossata</taxon>
        <taxon>Ditrysia</taxon>
        <taxon>Tineoidea</taxon>
        <taxon>Psychidae</taxon>
        <taxon>Oiketicinae</taxon>
        <taxon>Eumeta</taxon>
    </lineage>
</organism>
<reference evidence="1 2" key="1">
    <citation type="journal article" date="2019" name="Commun. Biol.">
        <title>The bagworm genome reveals a unique fibroin gene that provides high tensile strength.</title>
        <authorList>
            <person name="Kono N."/>
            <person name="Nakamura H."/>
            <person name="Ohtoshi R."/>
            <person name="Tomita M."/>
            <person name="Numata K."/>
            <person name="Arakawa K."/>
        </authorList>
    </citation>
    <scope>NUCLEOTIDE SEQUENCE [LARGE SCALE GENOMIC DNA]</scope>
</reference>
<comment type="caution">
    <text evidence="1">The sequence shown here is derived from an EMBL/GenBank/DDBJ whole genome shotgun (WGS) entry which is preliminary data.</text>
</comment>
<gene>
    <name evidence="1" type="ORF">EVAR_41001_1</name>
</gene>
<dbReference type="EMBL" id="BGZK01000828">
    <property type="protein sequence ID" value="GBP61993.1"/>
    <property type="molecule type" value="Genomic_DNA"/>
</dbReference>
<dbReference type="AlphaFoldDB" id="A0A4C1XFN5"/>
<sequence length="151" mass="16968">MSGIGASVAVILAATCEAGAAIKQKLCRCEVSNEHVAMAQNRNAGRRRKGRRDLRIAYFQTIQSGRVFSSLQQSAQYKARNSAAANLVTKASQWRKIVTWRRRRKDRRVLNLRITLFAAYKEWQSFVRCVVPAERSPCKSGHRGRASLTAC</sequence>
<protein>
    <submittedName>
        <fullName evidence="1">Uncharacterized protein</fullName>
    </submittedName>
</protein>
<keyword evidence="2" id="KW-1185">Reference proteome</keyword>
<name>A0A4C1XFN5_EUMVA</name>
<evidence type="ECO:0000313" key="2">
    <source>
        <dbReference type="Proteomes" id="UP000299102"/>
    </source>
</evidence>
<evidence type="ECO:0000313" key="1">
    <source>
        <dbReference type="EMBL" id="GBP61993.1"/>
    </source>
</evidence>